<dbReference type="InterPro" id="IPR010730">
    <property type="entry name" value="HET"/>
</dbReference>
<dbReference type="PANTHER" id="PTHR10622:SF10">
    <property type="entry name" value="HET DOMAIN-CONTAINING PROTEIN"/>
    <property type="match status" value="1"/>
</dbReference>
<dbReference type="Proteomes" id="UP000800235">
    <property type="component" value="Unassembled WGS sequence"/>
</dbReference>
<dbReference type="Pfam" id="PF26640">
    <property type="entry name" value="DUF8212"/>
    <property type="match status" value="1"/>
</dbReference>
<evidence type="ECO:0000313" key="4">
    <source>
        <dbReference type="Proteomes" id="UP000800235"/>
    </source>
</evidence>
<sequence length="329" mass="38300">MRLLNVRTLQISTFYNQQTRPAYAIFSHMWGEEEVTFDDIKNLGRARALKGFRKIEFCCRTAEERGLDWVWIDTCSIDKSSSAELSEAINSMFEWYGCAKECYAYLEDLPGLQNTDECGVSESQNFAQSRWFTRGWTLQELISPRELRFYDRNWNFFATRFDMAATLSKITSIDESIFHVKHDFRAQFSIAQRMSWASRRETTREEDMAYCLMGLFDVNMPLLYGEGVSKSFLRLQEEILKRSEDHSIFLWNPHSHLTSSGLLACSARDFTSSGCYVSTGTYRHKHEMTNLGLRITLPTILNLVLNETTALELVLFYRKMQTKESSTVF</sequence>
<dbReference type="Pfam" id="PF06985">
    <property type="entry name" value="HET"/>
    <property type="match status" value="1"/>
</dbReference>
<gene>
    <name evidence="3" type="ORF">EJ08DRAFT_667358</name>
</gene>
<dbReference type="EMBL" id="MU007010">
    <property type="protein sequence ID" value="KAF2436630.1"/>
    <property type="molecule type" value="Genomic_DNA"/>
</dbReference>
<proteinExistence type="predicted"/>
<accession>A0A9P4P1Q3</accession>
<dbReference type="AlphaFoldDB" id="A0A9P4P1Q3"/>
<dbReference type="InterPro" id="IPR058525">
    <property type="entry name" value="DUF8212"/>
</dbReference>
<feature type="domain" description="Heterokaryon incompatibility" evidence="1">
    <location>
        <begin position="23"/>
        <end position="107"/>
    </location>
</feature>
<keyword evidence="4" id="KW-1185">Reference proteome</keyword>
<organism evidence="3 4">
    <name type="scientific">Tothia fuscella</name>
    <dbReference type="NCBI Taxonomy" id="1048955"/>
    <lineage>
        <taxon>Eukaryota</taxon>
        <taxon>Fungi</taxon>
        <taxon>Dikarya</taxon>
        <taxon>Ascomycota</taxon>
        <taxon>Pezizomycotina</taxon>
        <taxon>Dothideomycetes</taxon>
        <taxon>Pleosporomycetidae</taxon>
        <taxon>Venturiales</taxon>
        <taxon>Cylindrosympodiaceae</taxon>
        <taxon>Tothia</taxon>
    </lineage>
</organism>
<evidence type="ECO:0000259" key="1">
    <source>
        <dbReference type="Pfam" id="PF06985"/>
    </source>
</evidence>
<name>A0A9P4P1Q3_9PEZI</name>
<protein>
    <submittedName>
        <fullName evidence="3">HET-domain-containing protein</fullName>
    </submittedName>
</protein>
<feature type="domain" description="DUF8212" evidence="2">
    <location>
        <begin position="231"/>
        <end position="254"/>
    </location>
</feature>
<reference evidence="3" key="1">
    <citation type="journal article" date="2020" name="Stud. Mycol.">
        <title>101 Dothideomycetes genomes: a test case for predicting lifestyles and emergence of pathogens.</title>
        <authorList>
            <person name="Haridas S."/>
            <person name="Albert R."/>
            <person name="Binder M."/>
            <person name="Bloem J."/>
            <person name="Labutti K."/>
            <person name="Salamov A."/>
            <person name="Andreopoulos B."/>
            <person name="Baker S."/>
            <person name="Barry K."/>
            <person name="Bills G."/>
            <person name="Bluhm B."/>
            <person name="Cannon C."/>
            <person name="Castanera R."/>
            <person name="Culley D."/>
            <person name="Daum C."/>
            <person name="Ezra D."/>
            <person name="Gonzalez J."/>
            <person name="Henrissat B."/>
            <person name="Kuo A."/>
            <person name="Liang C."/>
            <person name="Lipzen A."/>
            <person name="Lutzoni F."/>
            <person name="Magnuson J."/>
            <person name="Mondo S."/>
            <person name="Nolan M."/>
            <person name="Ohm R."/>
            <person name="Pangilinan J."/>
            <person name="Park H.-J."/>
            <person name="Ramirez L."/>
            <person name="Alfaro M."/>
            <person name="Sun H."/>
            <person name="Tritt A."/>
            <person name="Yoshinaga Y."/>
            <person name="Zwiers L.-H."/>
            <person name="Turgeon B."/>
            <person name="Goodwin S."/>
            <person name="Spatafora J."/>
            <person name="Crous P."/>
            <person name="Grigoriev I."/>
        </authorList>
    </citation>
    <scope>NUCLEOTIDE SEQUENCE</scope>
    <source>
        <strain evidence="3">CBS 130266</strain>
    </source>
</reference>
<evidence type="ECO:0000259" key="2">
    <source>
        <dbReference type="Pfam" id="PF26640"/>
    </source>
</evidence>
<evidence type="ECO:0000313" key="3">
    <source>
        <dbReference type="EMBL" id="KAF2436630.1"/>
    </source>
</evidence>
<dbReference type="OrthoDB" id="20872at2759"/>
<dbReference type="PANTHER" id="PTHR10622">
    <property type="entry name" value="HET DOMAIN-CONTAINING PROTEIN"/>
    <property type="match status" value="1"/>
</dbReference>
<comment type="caution">
    <text evidence="3">The sequence shown here is derived from an EMBL/GenBank/DDBJ whole genome shotgun (WGS) entry which is preliminary data.</text>
</comment>